<keyword evidence="2" id="KW-1185">Reference proteome</keyword>
<evidence type="ECO:0000313" key="2">
    <source>
        <dbReference type="Proteomes" id="UP001050691"/>
    </source>
</evidence>
<organism evidence="1 2">
    <name type="scientific">Clathrus columnatus</name>
    <dbReference type="NCBI Taxonomy" id="1419009"/>
    <lineage>
        <taxon>Eukaryota</taxon>
        <taxon>Fungi</taxon>
        <taxon>Dikarya</taxon>
        <taxon>Basidiomycota</taxon>
        <taxon>Agaricomycotina</taxon>
        <taxon>Agaricomycetes</taxon>
        <taxon>Phallomycetidae</taxon>
        <taxon>Phallales</taxon>
        <taxon>Clathraceae</taxon>
        <taxon>Clathrus</taxon>
    </lineage>
</organism>
<sequence>MCLWANGVLDTATFLVSCFGGWMAHSHLGRTRGQKRGVQPAQLAIAPNNATPTPHQPFPTFLFVDMLHVHSTRSPIEQIYRVQVPSPSRAWDNDYNVSTPIWPVPPSEIL</sequence>
<dbReference type="Proteomes" id="UP001050691">
    <property type="component" value="Unassembled WGS sequence"/>
</dbReference>
<proteinExistence type="predicted"/>
<dbReference type="AlphaFoldDB" id="A0AAV5AB27"/>
<gene>
    <name evidence="1" type="ORF">Clacol_003352</name>
</gene>
<comment type="caution">
    <text evidence="1">The sequence shown here is derived from an EMBL/GenBank/DDBJ whole genome shotgun (WGS) entry which is preliminary data.</text>
</comment>
<accession>A0AAV5AB27</accession>
<dbReference type="EMBL" id="BPWL01000004">
    <property type="protein sequence ID" value="GJJ09130.1"/>
    <property type="molecule type" value="Genomic_DNA"/>
</dbReference>
<evidence type="ECO:0000313" key="1">
    <source>
        <dbReference type="EMBL" id="GJJ09130.1"/>
    </source>
</evidence>
<name>A0AAV5AB27_9AGAM</name>
<reference evidence="1" key="1">
    <citation type="submission" date="2021-10" db="EMBL/GenBank/DDBJ databases">
        <title>De novo Genome Assembly of Clathrus columnatus (Basidiomycota, Fungi) Using Illumina and Nanopore Sequence Data.</title>
        <authorList>
            <person name="Ogiso-Tanaka E."/>
            <person name="Itagaki H."/>
            <person name="Hosoya T."/>
            <person name="Hosaka K."/>
        </authorList>
    </citation>
    <scope>NUCLEOTIDE SEQUENCE</scope>
    <source>
        <strain evidence="1">MO-923</strain>
    </source>
</reference>
<protein>
    <submittedName>
        <fullName evidence="1">Uncharacterized protein</fullName>
    </submittedName>
</protein>